<evidence type="ECO:0000256" key="1">
    <source>
        <dbReference type="SAM" id="MobiDB-lite"/>
    </source>
</evidence>
<reference evidence="2" key="1">
    <citation type="submission" date="2023-01" db="EMBL/GenBank/DDBJ databases">
        <title>Colletotrichum chrysophilum M932 genome sequence.</title>
        <authorList>
            <person name="Baroncelli R."/>
        </authorList>
    </citation>
    <scope>NUCLEOTIDE SEQUENCE</scope>
    <source>
        <strain evidence="2">M932</strain>
    </source>
</reference>
<name>A0AAD9ABN7_9PEZI</name>
<evidence type="ECO:0000313" key="3">
    <source>
        <dbReference type="Proteomes" id="UP001243330"/>
    </source>
</evidence>
<gene>
    <name evidence="2" type="ORF">CCHR01_13719</name>
</gene>
<comment type="caution">
    <text evidence="2">The sequence shown here is derived from an EMBL/GenBank/DDBJ whole genome shotgun (WGS) entry which is preliminary data.</text>
</comment>
<feature type="region of interest" description="Disordered" evidence="1">
    <location>
        <begin position="80"/>
        <end position="101"/>
    </location>
</feature>
<dbReference type="EMBL" id="JAQOWY010000347">
    <property type="protein sequence ID" value="KAK1843652.1"/>
    <property type="molecule type" value="Genomic_DNA"/>
</dbReference>
<proteinExistence type="predicted"/>
<keyword evidence="3" id="KW-1185">Reference proteome</keyword>
<evidence type="ECO:0000313" key="2">
    <source>
        <dbReference type="EMBL" id="KAK1843652.1"/>
    </source>
</evidence>
<sequence length="101" mass="10913">MSLAVPSNLSLPTAFWGQLDAPRRCNDDDEFAFAAALVLGAAEWGMNEHAHCSVDYVPWGISESGAAVQVDCTHHSGTMCPDPRRSQCRHRTAGSQSQGRL</sequence>
<protein>
    <submittedName>
        <fullName evidence="2">Uncharacterized protein</fullName>
    </submittedName>
</protein>
<dbReference type="Proteomes" id="UP001243330">
    <property type="component" value="Unassembled WGS sequence"/>
</dbReference>
<accession>A0AAD9ABN7</accession>
<dbReference type="AlphaFoldDB" id="A0AAD9ABN7"/>
<organism evidence="2 3">
    <name type="scientific">Colletotrichum chrysophilum</name>
    <dbReference type="NCBI Taxonomy" id="1836956"/>
    <lineage>
        <taxon>Eukaryota</taxon>
        <taxon>Fungi</taxon>
        <taxon>Dikarya</taxon>
        <taxon>Ascomycota</taxon>
        <taxon>Pezizomycotina</taxon>
        <taxon>Sordariomycetes</taxon>
        <taxon>Hypocreomycetidae</taxon>
        <taxon>Glomerellales</taxon>
        <taxon>Glomerellaceae</taxon>
        <taxon>Colletotrichum</taxon>
        <taxon>Colletotrichum gloeosporioides species complex</taxon>
    </lineage>
</organism>